<gene>
    <name evidence="1" type="ORF">OG515_00550</name>
</gene>
<keyword evidence="2" id="KW-1185">Reference proteome</keyword>
<sequence length="90" mass="9341">MLFMARGVMGGGDELVVLLDGGPVGAEMVRYAAECQRAQGRVGADNAAACGALRTKDGLRAQLVGRARAVVDWHAASLPLIDLNSFKSIG</sequence>
<dbReference type="RefSeq" id="WP_329394641.1">
    <property type="nucleotide sequence ID" value="NZ_CP109019.1"/>
</dbReference>
<evidence type="ECO:0000313" key="2">
    <source>
        <dbReference type="Proteomes" id="UP001432060"/>
    </source>
</evidence>
<evidence type="ECO:0000313" key="1">
    <source>
        <dbReference type="EMBL" id="WUT80779.1"/>
    </source>
</evidence>
<dbReference type="Proteomes" id="UP001432060">
    <property type="component" value="Chromosome"/>
</dbReference>
<protein>
    <submittedName>
        <fullName evidence="1">Uncharacterized protein</fullName>
    </submittedName>
</protein>
<organism evidence="1 2">
    <name type="scientific">Streptomyces melanogenes</name>
    <dbReference type="NCBI Taxonomy" id="67326"/>
    <lineage>
        <taxon>Bacteria</taxon>
        <taxon>Bacillati</taxon>
        <taxon>Actinomycetota</taxon>
        <taxon>Actinomycetes</taxon>
        <taxon>Kitasatosporales</taxon>
        <taxon>Streptomycetaceae</taxon>
        <taxon>Streptomyces</taxon>
    </lineage>
</organism>
<name>A0ABZ1XBI8_9ACTN</name>
<proteinExistence type="predicted"/>
<dbReference type="EMBL" id="CP109019">
    <property type="protein sequence ID" value="WUT80779.1"/>
    <property type="molecule type" value="Genomic_DNA"/>
</dbReference>
<reference evidence="1" key="1">
    <citation type="submission" date="2022-10" db="EMBL/GenBank/DDBJ databases">
        <title>The complete genomes of actinobacterial strains from the NBC collection.</title>
        <authorList>
            <person name="Joergensen T.S."/>
            <person name="Alvarez Arevalo M."/>
            <person name="Sterndorff E.B."/>
            <person name="Faurdal D."/>
            <person name="Vuksanovic O."/>
            <person name="Mourched A.-S."/>
            <person name="Charusanti P."/>
            <person name="Shaw S."/>
            <person name="Blin K."/>
            <person name="Weber T."/>
        </authorList>
    </citation>
    <scope>NUCLEOTIDE SEQUENCE</scope>
    <source>
        <strain evidence="1">NBC_00668</strain>
    </source>
</reference>
<accession>A0ABZ1XBI8</accession>